<reference evidence="1" key="1">
    <citation type="submission" date="2022-06" db="EMBL/GenBank/DDBJ databases">
        <title>Phylogenomic reconstructions and comparative analyses of Kickxellomycotina fungi.</title>
        <authorList>
            <person name="Reynolds N.K."/>
            <person name="Stajich J.E."/>
            <person name="Barry K."/>
            <person name="Grigoriev I.V."/>
            <person name="Crous P."/>
            <person name="Smith M.E."/>
        </authorList>
    </citation>
    <scope>NUCLEOTIDE SEQUENCE</scope>
    <source>
        <strain evidence="1">RSA 2271</strain>
    </source>
</reference>
<evidence type="ECO:0000313" key="1">
    <source>
        <dbReference type="EMBL" id="KAJ1678407.1"/>
    </source>
</evidence>
<dbReference type="EMBL" id="JAMZIH010001195">
    <property type="protein sequence ID" value="KAJ1678407.1"/>
    <property type="molecule type" value="Genomic_DNA"/>
</dbReference>
<protein>
    <submittedName>
        <fullName evidence="1">Uncharacterized protein</fullName>
    </submittedName>
</protein>
<gene>
    <name evidence="1" type="ORF">EV182_004107</name>
</gene>
<dbReference type="Proteomes" id="UP001145114">
    <property type="component" value="Unassembled WGS sequence"/>
</dbReference>
<proteinExistence type="predicted"/>
<keyword evidence="2" id="KW-1185">Reference proteome</keyword>
<accession>A0ACC1HQA5</accession>
<feature type="non-terminal residue" evidence="1">
    <location>
        <position position="407"/>
    </location>
</feature>
<organism evidence="1 2">
    <name type="scientific">Spiromyces aspiralis</name>
    <dbReference type="NCBI Taxonomy" id="68401"/>
    <lineage>
        <taxon>Eukaryota</taxon>
        <taxon>Fungi</taxon>
        <taxon>Fungi incertae sedis</taxon>
        <taxon>Zoopagomycota</taxon>
        <taxon>Kickxellomycotina</taxon>
        <taxon>Kickxellomycetes</taxon>
        <taxon>Kickxellales</taxon>
        <taxon>Kickxellaceae</taxon>
        <taxon>Spiromyces</taxon>
    </lineage>
</organism>
<name>A0ACC1HQA5_9FUNG</name>
<evidence type="ECO:0000313" key="2">
    <source>
        <dbReference type="Proteomes" id="UP001145114"/>
    </source>
</evidence>
<comment type="caution">
    <text evidence="1">The sequence shown here is derived from an EMBL/GenBank/DDBJ whole genome shotgun (WGS) entry which is preliminary data.</text>
</comment>
<sequence length="407" mass="43725">MNILTPCLLFTKIVQTTNLGLLVELWIEPLTYFIYTLVGVLFAWTASRCLRLEDCYSRLVAMSIIFSNCNTLPYALIYSIATSPGCRFLLRGPEDDPESLALRGIMYCITFGLYNNILRWSASPFILSTPQDDGTPLPSLNGAEEGDPASDSKLTCTEIPGGGANALLVAGSQLSAYGSVANGWSAREDAQRHNVAANCLRCKGSSPLRALLLRSASVLNAIGEVLRSPPIFSILLGLMVVSIPPLRWLVSNHSSPLHSLWAASVMIADAAIPITIMALGAQLGLPAEPLDIDSRNEGSRACYPAQRGSCDSINGNALLEEDGLETFSSAPSTYLNRSNRFTVILSPENRSLTECDHSESHSSICSRSATANLYNGGSFDTRDPSNTVGPDIGGEDDSSDAEPRHTM</sequence>